<keyword evidence="2" id="KW-1185">Reference proteome</keyword>
<dbReference type="EMBL" id="JACIGI010000052">
    <property type="protein sequence ID" value="MBB4287778.1"/>
    <property type="molecule type" value="Genomic_DNA"/>
</dbReference>
<comment type="caution">
    <text evidence="1">The sequence shown here is derived from an EMBL/GenBank/DDBJ whole genome shotgun (WGS) entry which is preliminary data.</text>
</comment>
<organism evidence="1 2">
    <name type="scientific">Roseospira goensis</name>
    <dbReference type="NCBI Taxonomy" id="391922"/>
    <lineage>
        <taxon>Bacteria</taxon>
        <taxon>Pseudomonadati</taxon>
        <taxon>Pseudomonadota</taxon>
        <taxon>Alphaproteobacteria</taxon>
        <taxon>Rhodospirillales</taxon>
        <taxon>Rhodospirillaceae</taxon>
        <taxon>Roseospira</taxon>
    </lineage>
</organism>
<protein>
    <submittedName>
        <fullName evidence="1">DNA-binding transcriptional ArsR family regulator</fullName>
    </submittedName>
</protein>
<reference evidence="1 2" key="1">
    <citation type="submission" date="2020-08" db="EMBL/GenBank/DDBJ databases">
        <title>Genome sequencing of Purple Non-Sulfur Bacteria from various extreme environments.</title>
        <authorList>
            <person name="Mayer M."/>
        </authorList>
    </citation>
    <scope>NUCLEOTIDE SEQUENCE [LARGE SCALE GENOMIC DNA]</scope>
    <source>
        <strain evidence="1 2">JA135</strain>
    </source>
</reference>
<dbReference type="GO" id="GO:0003677">
    <property type="term" value="F:DNA binding"/>
    <property type="evidence" value="ECO:0007669"/>
    <property type="project" value="UniProtKB-KW"/>
</dbReference>
<keyword evidence="1" id="KW-0238">DNA-binding</keyword>
<dbReference type="RefSeq" id="WP_184437862.1">
    <property type="nucleotide sequence ID" value="NZ_JACIGI010000052.1"/>
</dbReference>
<name>A0A7W6S2N3_9PROT</name>
<evidence type="ECO:0000313" key="2">
    <source>
        <dbReference type="Proteomes" id="UP000555728"/>
    </source>
</evidence>
<dbReference type="Proteomes" id="UP000555728">
    <property type="component" value="Unassembled WGS sequence"/>
</dbReference>
<sequence>MTLPRAYLDLVEDIGEAAAARLVAVRGGVDVYVPARFDPDHALVRALGEAHARALIAARPRERIAVPSCRQAHRRAMIRRLYDSGETLGSIALALGLNQRHVRRLLAAMGRADPHQLDLFSPPDET</sequence>
<accession>A0A7W6S2N3</accession>
<proteinExistence type="predicted"/>
<evidence type="ECO:0000313" key="1">
    <source>
        <dbReference type="EMBL" id="MBB4287778.1"/>
    </source>
</evidence>
<gene>
    <name evidence="1" type="ORF">GGD88_003535</name>
</gene>
<dbReference type="AlphaFoldDB" id="A0A7W6S2N3"/>